<dbReference type="RefSeq" id="WP_236333331.1">
    <property type="nucleotide sequence ID" value="NZ_JAKIJS010000001.1"/>
</dbReference>
<dbReference type="Proteomes" id="UP001649381">
    <property type="component" value="Unassembled WGS sequence"/>
</dbReference>
<evidence type="ECO:0000256" key="1">
    <source>
        <dbReference type="PROSITE-ProRule" id="PRU00703"/>
    </source>
</evidence>
<accession>A0ABS9H0T2</accession>
<dbReference type="InterPro" id="IPR046342">
    <property type="entry name" value="CBS_dom_sf"/>
</dbReference>
<dbReference type="Pfam" id="PF00571">
    <property type="entry name" value="CBS"/>
    <property type="match status" value="1"/>
</dbReference>
<dbReference type="SUPFAM" id="SSF54631">
    <property type="entry name" value="CBS-domain pair"/>
    <property type="match status" value="1"/>
</dbReference>
<dbReference type="PROSITE" id="PS51371">
    <property type="entry name" value="CBS"/>
    <property type="match status" value="1"/>
</dbReference>
<evidence type="ECO:0000313" key="4">
    <source>
        <dbReference type="Proteomes" id="UP001649381"/>
    </source>
</evidence>
<sequence length="210" mass="24062">MFVKSVMIPREKAYVVESSESLKDVLHKLEKYKVDGVPVVKGNQYVGLILLNNIYKGFFESSLLRDDYLSTTVAGDLAAYRDDYIDEEEIFENTLLTVKDRPIVAVVNQTGELKGVVTRYDVLEQFQSAFGMKRKGVRISFSSSEAEGRIARLAEISKQFHENIISLTTFDETDKFIRRIVMKVEKQQNIDKFVQKLEASGFRVLDIKED</sequence>
<dbReference type="EMBL" id="JAKIJS010000001">
    <property type="protein sequence ID" value="MCF6137606.1"/>
    <property type="molecule type" value="Genomic_DNA"/>
</dbReference>
<organism evidence="3 4">
    <name type="scientific">Pseudalkalibacillus berkeleyi</name>
    <dbReference type="NCBI Taxonomy" id="1069813"/>
    <lineage>
        <taxon>Bacteria</taxon>
        <taxon>Bacillati</taxon>
        <taxon>Bacillota</taxon>
        <taxon>Bacilli</taxon>
        <taxon>Bacillales</taxon>
        <taxon>Fictibacillaceae</taxon>
        <taxon>Pseudalkalibacillus</taxon>
    </lineage>
</organism>
<evidence type="ECO:0000259" key="2">
    <source>
        <dbReference type="PROSITE" id="PS51371"/>
    </source>
</evidence>
<proteinExistence type="predicted"/>
<name>A0ABS9H0T2_9BACL</name>
<keyword evidence="4" id="KW-1185">Reference proteome</keyword>
<dbReference type="InterPro" id="IPR000644">
    <property type="entry name" value="CBS_dom"/>
</dbReference>
<dbReference type="Gene3D" id="3.10.580.10">
    <property type="entry name" value="CBS-domain"/>
    <property type="match status" value="1"/>
</dbReference>
<keyword evidence="1" id="KW-0129">CBS domain</keyword>
<dbReference type="CDD" id="cd02205">
    <property type="entry name" value="CBS_pair_SF"/>
    <property type="match status" value="1"/>
</dbReference>
<protein>
    <submittedName>
        <fullName evidence="3">CBS domain-containing protein</fullName>
    </submittedName>
</protein>
<reference evidence="3 4" key="1">
    <citation type="submission" date="2022-01" db="EMBL/GenBank/DDBJ databases">
        <title>Alkalihalobacillus sp. EGI L200015, a novel bacterium isolated from a salt lake sediment.</title>
        <authorList>
            <person name="Gao L."/>
            <person name="Fang B.-Z."/>
            <person name="Li W.-J."/>
        </authorList>
    </citation>
    <scope>NUCLEOTIDE SEQUENCE [LARGE SCALE GENOMIC DNA]</scope>
    <source>
        <strain evidence="3 4">KCTC 12718</strain>
    </source>
</reference>
<comment type="caution">
    <text evidence="3">The sequence shown here is derived from an EMBL/GenBank/DDBJ whole genome shotgun (WGS) entry which is preliminary data.</text>
</comment>
<feature type="domain" description="CBS" evidence="2">
    <location>
        <begin position="7"/>
        <end position="64"/>
    </location>
</feature>
<evidence type="ECO:0000313" key="3">
    <source>
        <dbReference type="EMBL" id="MCF6137606.1"/>
    </source>
</evidence>
<gene>
    <name evidence="3" type="ORF">L2716_07680</name>
</gene>